<gene>
    <name evidence="1" type="ORF">QAD02_010398</name>
</gene>
<protein>
    <submittedName>
        <fullName evidence="1">Uncharacterized protein</fullName>
    </submittedName>
</protein>
<evidence type="ECO:0000313" key="2">
    <source>
        <dbReference type="Proteomes" id="UP001239111"/>
    </source>
</evidence>
<evidence type="ECO:0000313" key="1">
    <source>
        <dbReference type="EMBL" id="KAJ8668735.1"/>
    </source>
</evidence>
<name>A0ACC2NC40_9HYME</name>
<sequence length="3689" mass="404620">MARYRDTRNQGLPPKMLLTVLLLALGNETEAEILTPPYFNLAEGKEIVASATCGVDTPDPELYCQLVGANSDQEAATNLNQTIIQGQQCDYCDPDDEEKRHPPEYAVDGMETWWQSPPLSRGKEYEQVDLTINLGQEFHVAYVYVRMGNSPRPGMWKLEKSKDHGMTWSPWQYFAESDSDCVSHFGIRSHTPITRDDTVICTTEYSKIVPLEGGEIPISILNNRPSAKHYFNSSVLQEWTRATNVRFSFMKTKNLLGHLMSVRRQDPTVTRRYFYSIKDISIGGRCMCNGHANTCDSKPSNPKELLCQCQHHTCGPQCATCCEGYQQKKWRQSTYSKLFVCEPCNCFGHSDKCVYDAEVDKEHRSLDVSGKYEGGGVCQDCKHFTEGINCDRCKPKFYRPSNKPLNATDVCQPCNCELFYSTGNCMEGTGQCECRPEFTAPNCDSCSYGYFGFPNCRPCECNLNGTEGYHCQADEGACPCKQNFAGHYCDICAEGYYSFPDCLACQCNHPGSLSDICEVETGNCECESNFGGRSCDVCHDGFYNYPICSYCDCDERGTEASICDKGTGQCMCKQGYGGPRCDQCAPGYFGHPKCEPCNCSKNGSSSISCDATGKCSCLSNFVSRTCNQCAPGYYNYPECTECNCDSHGSIGVSCDLEGKCQCHDNFDGDRCDKCKDNFYNFPTCEGCNCDPAGIAGTFQGCGSLPIGELCQCKDRVQGRICNQCKELFWNLQANNPDGCEDCRCNIPGVIGSIGECDGKSGQCICKPSVTGRDCSMCLDGKYNLQESNLFGCSECHCDIGGSLSTTCDKDSGACPCRSRIEGQRCDQPMRTHYFPTLHQLQYEAEDGRTPNNRSVRYGFAEDLFPGYSWKGYAVFSPLQNKITREVDVQKSSVYRVVLRYVNPNEEPVHGTVTITPEIHTEVEQSSRVLFKPGGKPSRPAFVTVAGFQGSSPAVMEPGRWTVSIAIDKSLFLDYFVLLPADYYEASILTQEVSQPCTVGYKGLCRHYAYPSLASFNSARAGDDSLGVYLDDQDTLDEIGETRLPLVDQRQNKIGLELRVSNPGPHVLLVMYVSPTDAPDNHTSTLLVETNSADKGKVTLYPCKFTSVCRQVVTEANGKVAVVDLPSETASILLDGGADSHVALKSVVAIPAQEWSVDYLYPRSVCVRKDGRCVQGIFPETPNAKKIELEQNNQILEVASTPHGVYDNSSKFIYLNDKDATIDVPAKVARAGVYVFVVQYYQPDFPDFNIDVLVQNGKHYEAKVPMAHCPSNAGCRSLVRQVDGNTRFQLSENFVITLKDTGKGIWLDYILVIPADQYSDEYLKKKQFDQTKEFINKCGTNHFHIDSAEEGFCRDSVFSLTSHYNSGALPCGCDSDGSRDFDCEKFGGQCHCKPNVIGRRCNMCKTGYFGFPDCSPCNCPSTAVCESERGRCICPDNVRGERCDECEPGTYGYDPILGCEQCECSPEGVLGGDVQCDLFSGRCSCKPNVIGRQCDECAAGHYGFPRCDKCDCDARGTRPDVCDKLSADCLCKANVHGAACDLCKEGMFNLQLSNDAGCSECFCFGKTSRCSSASQLYRSRLSAMATWRAVVQVKGSERDESFEPAPGLAQPRQLNETHVLLDMGAKDDASDQRSGTDEASVVYLAAPTAYLGKRLASYGGWLNYSLYYTTGPFGQAVLAPDVVLQGADGTLLMHRAEEQPSSLEIFPASVQLVESNFETKQNLRATREQLMVVLGDLRGIYIRAIHWEPTLTIVLSYVTLDVATETYAPNAELASSVEQCQCPPNYSGLSCEECAKGYYRVPEGPYGGYCVKCECNHHADACDVNTGICFDCKNGTTGDHCEMCQEGYYGDATQGTPSDCLICACPLPVPSNNFARGCNVSEDNSMMSCDCLPGYYGALCEACAAGFYGQPEIEGETCKPCECSGNIDTNEIGSCDSVSGECVRCLNNTYGSACNLCAPGFFGDAVERKDCRSCFCDKCGMERCDSYNGVCECRENVVGESCDRCAEFHYGFDSCEGCRPCNCGIASNSSQCADKDGRCACKPGVEGRACDRCMVGFWNYGPEGCQSCGCTKGYSHGTSCNATTGQCECLPGVEGEKCDHCPERTVLDERQGCLTCDKCTHDLLDVTDDLEALLDPVASSFENVTDSYLTNQRLDFINDTVNELSPKVKLLDPRRVVLDPLKQDIAKLGDKAFALRRRIEILKLAGNEWNSGAEESLKNTSDFRRSVSNEIMLVNNIVNKVQSLATDTEIEAGPKIDSALAEAQDTLNEIEKVLFTAVRDKANDYRDQANILISKIPEYEEPVNGLEQSVIGVGDGARKLTSQIDDVNNLMQQAGERATAAERLSTENRQLVNEIGFNDIKIEQDLTAERLAKAAQLNAEARELLHQGELNLSSYGNEVFPDEPVDENQKLSELVDKNANLLNDLEGEVLRAAGHAQALESESQRLEQVLTKTRNLTGVRAASAYQGITNDITLAEEYAKDAYKSANNATNSADGLPSRSELSYERSENLLRDAGSTLAKPRRDLRSILDDGNDLANIAKQNVKNNETLNIIERALEDLSIESSSVMNQTALNNADRAEFAIQDAINNLVKGNADRIPEDLKTTRQLSKDIFDSNRETNQASNQLEAIDLPSISEKLSFLSERQQQINRTGNSLYDKIEDLKQKIMNARELVNTVRIGLTFFPNTTLELKNPESLPLQTTSTKISFYFRTPMKNGFLLYLGNERTNTLRAKSHDFMAIYIEGGYPVLILDLGSGPQKIVGNRVVSDDKWRQLIVDRTGRNIKLIIREDAGDGQANNFESEQPVPGSHSIFNLDQERSKLFVGGYPQSFQMQDGVVWSSFEGEMEELMIGDVPVSLWNFVSGENNWKPAFERDRLVNLQSPTGYRFEREGFAVLNKQALQLPPDRKQFRVQFKFKTWASNGLMYLMGGQRHHFAVELKDGHVRFHFDLGDGELAVETPEKHNDGQWHTVEAFRVGDMGALRLDGAQIDINSSGDKERLLDSTVYVYFGGYPASVPNPYRITPVGFEGCIDDVSIQEITVDLTKNAKASGVVPGCPVKFASLVSFDSVHPGYVKWEHVDVPGWLQVSLKFRTSAESGLIYKLVDADGSVASSLALEAGQLVLSSGGQGEQLRSSGNGGIRFADNGWHVITATHNGTLLRLDIDDSLAESSESATPVSAIAGASLYVGGAPTPGAAAPFAGCIGDATINGAIVNFANATERPHAHLSICNGPDQPTLPEEEAGGIATHPPPPHSPDLNESTTNVDDLSNGGDGYEEPTGTIEGRGKDSGSGEAQTETAATVNPLTSTSAPETIDGCRLPLYPAPDPDQFSENAWRFGTQADSRFEYSTLNGRHKDDFDFQIDLKTSANEGIIFYASGTNTRDLIALYIKDGLVHFTYDCGSGPALLVGQKKVNDLQWHTVYFKRVGIEGDLLVDDDTTIHGQSQGNTESIAVQPPFYVGGVDPTKSAAVFDSIGVNKTFSGCIRNFMLNGQHVGEPVVREGIIPCSKRVEPGMFFYPGNGSNWFKADDKFVGGKQMEIQMDIKPRKSTGLLLYISGKNDYVVLEMVNGTVKFLVKTIRGQIETSFDATSPNALCDGNWHNIQAIKRKNAVIVSIDHKAAPPGIINKNLGNGNVKHQIYIGGHPSLHSGKGLKGSESKAQYVGCINNIVIKDHAYTLDPAHTHGKVIADVCPTT</sequence>
<keyword evidence="2" id="KW-1185">Reference proteome</keyword>
<reference evidence="1" key="1">
    <citation type="submission" date="2023-04" db="EMBL/GenBank/DDBJ databases">
        <title>A chromosome-level genome assembly of the parasitoid wasp Eretmocerus hayati.</title>
        <authorList>
            <person name="Zhong Y."/>
            <person name="Liu S."/>
            <person name="Liu Y."/>
        </authorList>
    </citation>
    <scope>NUCLEOTIDE SEQUENCE</scope>
    <source>
        <strain evidence="1">ZJU_SS_LIU_2023</strain>
    </source>
</reference>
<organism evidence="1 2">
    <name type="scientific">Eretmocerus hayati</name>
    <dbReference type="NCBI Taxonomy" id="131215"/>
    <lineage>
        <taxon>Eukaryota</taxon>
        <taxon>Metazoa</taxon>
        <taxon>Ecdysozoa</taxon>
        <taxon>Arthropoda</taxon>
        <taxon>Hexapoda</taxon>
        <taxon>Insecta</taxon>
        <taxon>Pterygota</taxon>
        <taxon>Neoptera</taxon>
        <taxon>Endopterygota</taxon>
        <taxon>Hymenoptera</taxon>
        <taxon>Apocrita</taxon>
        <taxon>Proctotrupomorpha</taxon>
        <taxon>Chalcidoidea</taxon>
        <taxon>Aphelinidae</taxon>
        <taxon>Aphelininae</taxon>
        <taxon>Eretmocerus</taxon>
    </lineage>
</organism>
<comment type="caution">
    <text evidence="1">The sequence shown here is derived from an EMBL/GenBank/DDBJ whole genome shotgun (WGS) entry which is preliminary data.</text>
</comment>
<dbReference type="EMBL" id="CM056744">
    <property type="protein sequence ID" value="KAJ8668735.1"/>
    <property type="molecule type" value="Genomic_DNA"/>
</dbReference>
<accession>A0ACC2NC40</accession>
<dbReference type="Proteomes" id="UP001239111">
    <property type="component" value="Chromosome 4"/>
</dbReference>
<proteinExistence type="predicted"/>